<dbReference type="Proteomes" id="UP000722121">
    <property type="component" value="Unassembled WGS sequence"/>
</dbReference>
<evidence type="ECO:0000256" key="1">
    <source>
        <dbReference type="ARBA" id="ARBA00003041"/>
    </source>
</evidence>
<dbReference type="InterPro" id="IPR018035">
    <property type="entry name" value="Flagellar_FliH/T3SS_HrpE"/>
</dbReference>
<evidence type="ECO:0000256" key="3">
    <source>
        <dbReference type="ARBA" id="ARBA00016507"/>
    </source>
</evidence>
<reference evidence="10 11" key="1">
    <citation type="submission" date="2021-02" db="EMBL/GenBank/DDBJ databases">
        <title>Activity-based single-cell genomes from oceanic crustal fluid captures similar information to metagenomic and metatranscriptomic surveys with orders of magnitude less sampling.</title>
        <authorList>
            <person name="D'Angelo T.S."/>
            <person name="Orcutt B.N."/>
        </authorList>
    </citation>
    <scope>NUCLEOTIDE SEQUENCE [LARGE SCALE GENOMIC DNA]</scope>
    <source>
        <strain evidence="10">AH-315-G07</strain>
    </source>
</reference>
<evidence type="ECO:0000256" key="5">
    <source>
        <dbReference type="ARBA" id="ARBA00022795"/>
    </source>
</evidence>
<organism evidence="10 11">
    <name type="scientific">Simkania negevensis</name>
    <dbReference type="NCBI Taxonomy" id="83561"/>
    <lineage>
        <taxon>Bacteria</taxon>
        <taxon>Pseudomonadati</taxon>
        <taxon>Chlamydiota</taxon>
        <taxon>Chlamydiia</taxon>
        <taxon>Parachlamydiales</taxon>
        <taxon>Simkaniaceae</taxon>
        <taxon>Simkania</taxon>
    </lineage>
</organism>
<keyword evidence="7" id="KW-1006">Bacterial flagellum protein export</keyword>
<evidence type="ECO:0000256" key="7">
    <source>
        <dbReference type="ARBA" id="ARBA00023225"/>
    </source>
</evidence>
<sequence length="217" mass="25169">MKLFSLIKGDKLHISRGQTIIPAKEAETLLDAKETLDRIIEEAEQYRQEVAIECEKIKEAAEREGFDEGLKRWTEQLFSLEQEAHIIKKEMEKIVVPLVITAAKKVVGRELKINPDIFIDILSQALKAVSQNKRIILYVNKKELDLVDKNKPRLRQLFDYVESFSVQSKDDVEPQQCIIETEGGIIYVELEKQWKALETVFRTMLKEEKEPPGDEEE</sequence>
<accession>A0ABS3AR45</accession>
<keyword evidence="11" id="KW-1185">Reference proteome</keyword>
<evidence type="ECO:0000259" key="9">
    <source>
        <dbReference type="Pfam" id="PF02108"/>
    </source>
</evidence>
<keyword evidence="8" id="KW-0175">Coiled coil</keyword>
<proteinExistence type="inferred from homology"/>
<evidence type="ECO:0000313" key="10">
    <source>
        <dbReference type="EMBL" id="MBN4066552.1"/>
    </source>
</evidence>
<dbReference type="Pfam" id="PF02108">
    <property type="entry name" value="FliH"/>
    <property type="match status" value="1"/>
</dbReference>
<keyword evidence="5" id="KW-1005">Bacterial flagellum biogenesis</keyword>
<dbReference type="InterPro" id="IPR051472">
    <property type="entry name" value="T3SS_Stator/FliH"/>
</dbReference>
<feature type="coiled-coil region" evidence="8">
    <location>
        <begin position="29"/>
        <end position="90"/>
    </location>
</feature>
<feature type="domain" description="Flagellar assembly protein FliH/Type III secretion system HrpE" evidence="9">
    <location>
        <begin position="76"/>
        <end position="196"/>
    </location>
</feature>
<evidence type="ECO:0000256" key="2">
    <source>
        <dbReference type="ARBA" id="ARBA00006602"/>
    </source>
</evidence>
<gene>
    <name evidence="10" type="ORF">JYU14_00520</name>
</gene>
<dbReference type="NCBIfam" id="NF004968">
    <property type="entry name" value="PRK06328.1"/>
    <property type="match status" value="1"/>
</dbReference>
<keyword evidence="4" id="KW-0813">Transport</keyword>
<comment type="function">
    <text evidence="1">Needed for flagellar regrowth and assembly.</text>
</comment>
<evidence type="ECO:0000256" key="6">
    <source>
        <dbReference type="ARBA" id="ARBA00022927"/>
    </source>
</evidence>
<comment type="similarity">
    <text evidence="2">Belongs to the FliH family.</text>
</comment>
<dbReference type="PANTHER" id="PTHR34982:SF1">
    <property type="entry name" value="FLAGELLAR ASSEMBLY PROTEIN FLIH"/>
    <property type="match status" value="1"/>
</dbReference>
<dbReference type="PANTHER" id="PTHR34982">
    <property type="entry name" value="YOP PROTEINS TRANSLOCATION PROTEIN L"/>
    <property type="match status" value="1"/>
</dbReference>
<name>A0ABS3AR45_9BACT</name>
<evidence type="ECO:0000256" key="4">
    <source>
        <dbReference type="ARBA" id="ARBA00022448"/>
    </source>
</evidence>
<dbReference type="EMBL" id="JAFITR010000006">
    <property type="protein sequence ID" value="MBN4066552.1"/>
    <property type="molecule type" value="Genomic_DNA"/>
</dbReference>
<keyword evidence="6" id="KW-0653">Protein transport</keyword>
<comment type="caution">
    <text evidence="10">The sequence shown here is derived from an EMBL/GenBank/DDBJ whole genome shotgun (WGS) entry which is preliminary data.</text>
</comment>
<protein>
    <recommendedName>
        <fullName evidence="3">Flagellar assembly protein FliH</fullName>
    </recommendedName>
</protein>
<evidence type="ECO:0000313" key="11">
    <source>
        <dbReference type="Proteomes" id="UP000722121"/>
    </source>
</evidence>
<evidence type="ECO:0000256" key="8">
    <source>
        <dbReference type="SAM" id="Coils"/>
    </source>
</evidence>